<evidence type="ECO:0000313" key="1">
    <source>
        <dbReference type="EMBL" id="MFB6490004.1"/>
    </source>
</evidence>
<reference evidence="1" key="1">
    <citation type="submission" date="2024-07" db="EMBL/GenBank/DDBJ databases">
        <title>Metagenome and Metagenome-Assembled Genomes of Archaea from a hot spring from the geothermal field of Los Azufres, Mexico.</title>
        <authorList>
            <person name="Marin-Paredes R."/>
            <person name="Martinez-Romero E."/>
            <person name="Servin-Garciduenas L.E."/>
        </authorList>
    </citation>
    <scope>NUCLEOTIDE SEQUENCE</scope>
</reference>
<organism evidence="1 2">
    <name type="scientific">Thermoproteus sp. AZ2</name>
    <dbReference type="NCBI Taxonomy" id="1609232"/>
    <lineage>
        <taxon>Archaea</taxon>
        <taxon>Thermoproteota</taxon>
        <taxon>Thermoprotei</taxon>
        <taxon>Thermoproteales</taxon>
        <taxon>Thermoproteaceae</taxon>
        <taxon>Thermoproteus</taxon>
    </lineage>
</organism>
<protein>
    <submittedName>
        <fullName evidence="1">Uncharacterized protein</fullName>
    </submittedName>
</protein>
<sequence length="222" mass="23842">MIAYADHPEGGPITDLEGLRRALRTPKLFVSLIVLKEAPELLEDAATAWAGVGTPRIAEAAYAYITQYIRGLLSTRELLAKLVELFPEMEGADVLALQRALKIGTGMTTCDMGAAVFVQNPLAPTPGAPPRRVVAEAPKANAYLVVDEGPAEVYDLDTMCVVPYMAARDPALLHPLQAAWEAGYSIRTRGEPRCYFYGWPPAAGGAVAPRALARLLGLRPCV</sequence>
<name>A0ACC6UYY0_9CREN</name>
<proteinExistence type="predicted"/>
<comment type="caution">
    <text evidence="1">The sequence shown here is derived from an EMBL/GenBank/DDBJ whole genome shotgun (WGS) entry which is preliminary data.</text>
</comment>
<accession>A0ACC6UYY0</accession>
<gene>
    <name evidence="1" type="ORF">TU35_001950</name>
</gene>
<dbReference type="Proteomes" id="UP000033636">
    <property type="component" value="Unassembled WGS sequence"/>
</dbReference>
<dbReference type="EMBL" id="JZWT02000004">
    <property type="protein sequence ID" value="MFB6490004.1"/>
    <property type="molecule type" value="Genomic_DNA"/>
</dbReference>
<evidence type="ECO:0000313" key="2">
    <source>
        <dbReference type="Proteomes" id="UP000033636"/>
    </source>
</evidence>